<keyword evidence="3" id="KW-0804">Transcription</keyword>
<dbReference type="PANTHER" id="PTHR32002:SF41">
    <property type="entry name" value="PROTEIN NLP8"/>
    <property type="match status" value="1"/>
</dbReference>
<dbReference type="InterPro" id="IPR003035">
    <property type="entry name" value="RWP-RK_dom"/>
</dbReference>
<reference evidence="7 8" key="1">
    <citation type="journal article" date="2023" name="IScience">
        <title>Expanded male sex-determining region conserved during the evolution of homothallism in the green alga Volvox.</title>
        <authorList>
            <person name="Yamamoto K."/>
            <person name="Matsuzaki R."/>
            <person name="Mahakham W."/>
            <person name="Heman W."/>
            <person name="Sekimoto H."/>
            <person name="Kawachi M."/>
            <person name="Minakuchi Y."/>
            <person name="Toyoda A."/>
            <person name="Nozaki H."/>
        </authorList>
    </citation>
    <scope>NUCLEOTIDE SEQUENCE [LARGE SCALE GENOMIC DNA]</scope>
    <source>
        <strain evidence="7 8">NIES-4468</strain>
    </source>
</reference>
<feature type="compositionally biased region" description="Polar residues" evidence="5">
    <location>
        <begin position="502"/>
        <end position="512"/>
    </location>
</feature>
<feature type="compositionally biased region" description="Low complexity" evidence="5">
    <location>
        <begin position="860"/>
        <end position="870"/>
    </location>
</feature>
<feature type="region of interest" description="Disordered" evidence="5">
    <location>
        <begin position="501"/>
        <end position="551"/>
    </location>
</feature>
<evidence type="ECO:0000313" key="8">
    <source>
        <dbReference type="Proteomes" id="UP001165090"/>
    </source>
</evidence>
<feature type="domain" description="RWP-RK" evidence="6">
    <location>
        <begin position="537"/>
        <end position="622"/>
    </location>
</feature>
<proteinExistence type="predicted"/>
<feature type="compositionally biased region" description="Low complexity" evidence="5">
    <location>
        <begin position="878"/>
        <end position="896"/>
    </location>
</feature>
<keyword evidence="2" id="KW-0238">DNA-binding</keyword>
<evidence type="ECO:0000259" key="6">
    <source>
        <dbReference type="PROSITE" id="PS51519"/>
    </source>
</evidence>
<feature type="region of interest" description="Disordered" evidence="5">
    <location>
        <begin position="350"/>
        <end position="376"/>
    </location>
</feature>
<evidence type="ECO:0000256" key="2">
    <source>
        <dbReference type="ARBA" id="ARBA00023125"/>
    </source>
</evidence>
<evidence type="ECO:0000256" key="3">
    <source>
        <dbReference type="ARBA" id="ARBA00023163"/>
    </source>
</evidence>
<organism evidence="7 8">
    <name type="scientific">Volvox africanus</name>
    <dbReference type="NCBI Taxonomy" id="51714"/>
    <lineage>
        <taxon>Eukaryota</taxon>
        <taxon>Viridiplantae</taxon>
        <taxon>Chlorophyta</taxon>
        <taxon>core chlorophytes</taxon>
        <taxon>Chlorophyceae</taxon>
        <taxon>CS clade</taxon>
        <taxon>Chlamydomonadales</taxon>
        <taxon>Volvocaceae</taxon>
        <taxon>Volvox</taxon>
    </lineage>
</organism>
<feature type="compositionally biased region" description="Polar residues" evidence="5">
    <location>
        <begin position="367"/>
        <end position="376"/>
    </location>
</feature>
<comment type="caution">
    <text evidence="7">The sequence shown here is derived from an EMBL/GenBank/DDBJ whole genome shotgun (WGS) entry which is preliminary data.</text>
</comment>
<keyword evidence="8" id="KW-1185">Reference proteome</keyword>
<feature type="compositionally biased region" description="Polar residues" evidence="5">
    <location>
        <begin position="351"/>
        <end position="360"/>
    </location>
</feature>
<dbReference type="InterPro" id="IPR045012">
    <property type="entry name" value="NLP"/>
</dbReference>
<protein>
    <recommendedName>
        <fullName evidence="6">RWP-RK domain-containing protein</fullName>
    </recommendedName>
</protein>
<feature type="region of interest" description="Disordered" evidence="5">
    <location>
        <begin position="860"/>
        <end position="904"/>
    </location>
</feature>
<dbReference type="Proteomes" id="UP001165090">
    <property type="component" value="Unassembled WGS sequence"/>
</dbReference>
<sequence length="1015" mass="105019">MAYSNMGMLAGGSDLKQRLSKALLDVSGTLASVKSGALVQVWMPEHTHDGTIVLSCQGLPFAVAGVGDLLALFRCVSVRYRFSTDVMKPTLMGAIGRVYSTLEPEMSHNVQKYDKQVYLRVSEAQRCRVHSTLMVPIFGSDSRDTPLAVFELVQGDRDVTFPAVLSHLAATLQNLNLFTTDLEIAAVAAGLRKWPMYIDVLPAVEYEGAGAGRLSPTRDEPRRLNSSRRIQEVVEQKETTASSLVVATEEKSSPNTSKGDEVGSRAVEQASHSGVARLSGGNSVSQPFMHGGFAALQLPGGAQVAGPGGSRMQGGLATVQLNMGTAAAAPGAAPTNAAAGAQPETAAAISVSGQGFQAATSDGPDGRQQSATGPVDASNAQQFMTWLAQQTGTSNTALGRLRALLEQQQQQQQRNKEEQAGPNASGHQPTSAAQPEPMDAQAVSVEPPLGIPQSSLSASPPKGMAQTQSAFDLAAANGTVTAAAAVAGPAAAMTDKQIKLARSSSVQRTLGTGTDADDGDGEDISSGGEEDESDEERSGSLRNNNRVGGGAGKRLRFEDLQAQFGLGLKEAANNLGICATTLKRACRRHGIKRWPRRQIAKLSKALNQMGYSGAPPPGLVQNAVVSGGSSAVQTAAKPKSVKRPDAASLQQATQLLFQQQLGAAAAAAAAAGGGGMFPSMAAASMVMGAQLQGIPQSLHGMYGIAPQVGQQQAQQQQAGMFSGAPFMGPMGTIIAQHGSNGPSPALGHGPQAILGAVGGLGTGLGAAMQMQAMASLTGLQGSSMGAMQSANLGLQLQGSGGIHLQAASSGGLPMHGHGGMLHPLLAGGSFSVHPTLQQQQQQQQINQQIQVQVQQQQQQQTPHLMQQHAHQQQHHEAALQQQMQQHARQQQQQAQQLGPGPLQHMDSTDAMAWLSQGQGAPQVLMGPGMGNCTAMDVSAPRMSGGDAQSPFSALGMSPGMSGAAPELCGLAEVPEEFIQNLNSAGTSQYSQMLKSGTLGGGMELMDLLGDDIAAR</sequence>
<gene>
    <name evidence="7" type="ORF">VaNZ11_013679</name>
</gene>
<evidence type="ECO:0000256" key="4">
    <source>
        <dbReference type="ARBA" id="ARBA00023242"/>
    </source>
</evidence>
<dbReference type="EMBL" id="BSDZ01000080">
    <property type="protein sequence ID" value="GLI69124.1"/>
    <property type="molecule type" value="Genomic_DNA"/>
</dbReference>
<accession>A0ABQ5SI78</accession>
<evidence type="ECO:0000256" key="1">
    <source>
        <dbReference type="ARBA" id="ARBA00023015"/>
    </source>
</evidence>
<feature type="compositionally biased region" description="Basic and acidic residues" evidence="5">
    <location>
        <begin position="216"/>
        <end position="238"/>
    </location>
</feature>
<feature type="region of interest" description="Disordered" evidence="5">
    <location>
        <begin position="406"/>
        <end position="442"/>
    </location>
</feature>
<feature type="compositionally biased region" description="Basic and acidic residues" evidence="5">
    <location>
        <begin position="248"/>
        <end position="263"/>
    </location>
</feature>
<feature type="compositionally biased region" description="Acidic residues" evidence="5">
    <location>
        <begin position="515"/>
        <end position="535"/>
    </location>
</feature>
<evidence type="ECO:0000256" key="5">
    <source>
        <dbReference type="SAM" id="MobiDB-lite"/>
    </source>
</evidence>
<name>A0ABQ5SI78_9CHLO</name>
<dbReference type="PROSITE" id="PS51519">
    <property type="entry name" value="RWP_RK"/>
    <property type="match status" value="1"/>
</dbReference>
<dbReference type="PANTHER" id="PTHR32002">
    <property type="entry name" value="PROTEIN NLP8"/>
    <property type="match status" value="1"/>
</dbReference>
<dbReference type="Pfam" id="PF02042">
    <property type="entry name" value="RWP-RK"/>
    <property type="match status" value="1"/>
</dbReference>
<keyword evidence="4" id="KW-0539">Nucleus</keyword>
<feature type="region of interest" description="Disordered" evidence="5">
    <location>
        <begin position="210"/>
        <end position="274"/>
    </location>
</feature>
<keyword evidence="1" id="KW-0805">Transcription regulation</keyword>
<evidence type="ECO:0000313" key="7">
    <source>
        <dbReference type="EMBL" id="GLI69124.1"/>
    </source>
</evidence>